<dbReference type="InterPro" id="IPR000312">
    <property type="entry name" value="Glycosyl_Trfase_fam3"/>
</dbReference>
<dbReference type="InterPro" id="IPR005940">
    <property type="entry name" value="Anthranilate_Pribosyl_Tfrase"/>
</dbReference>
<gene>
    <name evidence="6" type="ORF">AUP42_11845</name>
</gene>
<dbReference type="NCBIfam" id="NF006564">
    <property type="entry name" value="PRK09071.1"/>
    <property type="match status" value="1"/>
</dbReference>
<accession>A0A154L9W9</accession>
<feature type="domain" description="Glycosyl transferase family 3 N-terminal" evidence="5">
    <location>
        <begin position="31"/>
        <end position="88"/>
    </location>
</feature>
<dbReference type="AlphaFoldDB" id="A0A154L9W9"/>
<evidence type="ECO:0000256" key="2">
    <source>
        <dbReference type="ARBA" id="ARBA00022679"/>
    </source>
</evidence>
<organism evidence="6 7">
    <name type="scientific">Thalassospira lucentensis</name>
    <dbReference type="NCBI Taxonomy" id="168935"/>
    <lineage>
        <taxon>Bacteria</taxon>
        <taxon>Pseudomonadati</taxon>
        <taxon>Pseudomonadota</taxon>
        <taxon>Alphaproteobacteria</taxon>
        <taxon>Rhodospirillales</taxon>
        <taxon>Thalassospiraceae</taxon>
        <taxon>Thalassospira</taxon>
    </lineage>
</organism>
<dbReference type="SUPFAM" id="SSF47648">
    <property type="entry name" value="Nucleoside phosphorylase/phosphoribosyltransferase N-terminal domain"/>
    <property type="match status" value="1"/>
</dbReference>
<evidence type="ECO:0000313" key="6">
    <source>
        <dbReference type="EMBL" id="KZB68148.1"/>
    </source>
</evidence>
<name>A0A154L9W9_9PROT</name>
<dbReference type="Gene3D" id="1.20.970.10">
    <property type="entry name" value="Transferase, Pyrimidine Nucleoside Phosphorylase, Chain C"/>
    <property type="match status" value="1"/>
</dbReference>
<evidence type="ECO:0008006" key="8">
    <source>
        <dbReference type="Google" id="ProtNLM"/>
    </source>
</evidence>
<protein>
    <recommendedName>
        <fullName evidence="8">Glycosyl transferase family protein</fullName>
    </recommendedName>
</protein>
<dbReference type="InterPro" id="IPR036320">
    <property type="entry name" value="Glycosyl_Trfase_fam3_N_dom_sf"/>
</dbReference>
<dbReference type="OrthoDB" id="8455878at2"/>
<evidence type="ECO:0000313" key="7">
    <source>
        <dbReference type="Proteomes" id="UP000076335"/>
    </source>
</evidence>
<dbReference type="InterPro" id="IPR035902">
    <property type="entry name" value="Nuc_phospho_transferase"/>
</dbReference>
<reference evidence="6 7" key="1">
    <citation type="submission" date="2015-12" db="EMBL/GenBank/DDBJ databases">
        <title>Genome sequence of Thalassospira lucentensis MCCC 1A02072.</title>
        <authorList>
            <person name="Lu L."/>
            <person name="Lai Q."/>
            <person name="Shao Z."/>
            <person name="Qian P."/>
        </authorList>
    </citation>
    <scope>NUCLEOTIDE SEQUENCE [LARGE SCALE GENOMIC DNA]</scope>
    <source>
        <strain evidence="6 7">MCCC 1A02072</strain>
    </source>
</reference>
<keyword evidence="3" id="KW-0822">Tryptophan biosynthesis</keyword>
<dbReference type="Proteomes" id="UP000076335">
    <property type="component" value="Unassembled WGS sequence"/>
</dbReference>
<comment type="caution">
    <text evidence="6">The sequence shown here is derived from an EMBL/GenBank/DDBJ whole genome shotgun (WGS) entry which is preliminary data.</text>
</comment>
<dbReference type="GO" id="GO:0005829">
    <property type="term" value="C:cytosol"/>
    <property type="evidence" value="ECO:0007669"/>
    <property type="project" value="TreeGrafter"/>
</dbReference>
<evidence type="ECO:0000259" key="4">
    <source>
        <dbReference type="Pfam" id="PF00591"/>
    </source>
</evidence>
<dbReference type="SUPFAM" id="SSF52418">
    <property type="entry name" value="Nucleoside phosphorylase/phosphoribosyltransferase catalytic domain"/>
    <property type="match status" value="1"/>
</dbReference>
<proteinExistence type="predicted"/>
<dbReference type="Gene3D" id="3.40.1030.10">
    <property type="entry name" value="Nucleoside phosphorylase/phosphoribosyltransferase catalytic domain"/>
    <property type="match status" value="1"/>
</dbReference>
<keyword evidence="3" id="KW-0057">Aromatic amino acid biosynthesis</keyword>
<feature type="domain" description="Glycosyl transferase family 3" evidence="4">
    <location>
        <begin position="125"/>
        <end position="276"/>
    </location>
</feature>
<dbReference type="EMBL" id="LPVY01000003">
    <property type="protein sequence ID" value="KZB68148.1"/>
    <property type="molecule type" value="Genomic_DNA"/>
</dbReference>
<keyword evidence="2" id="KW-0808">Transferase</keyword>
<evidence type="ECO:0000256" key="3">
    <source>
        <dbReference type="ARBA" id="ARBA00022822"/>
    </source>
</evidence>
<keyword evidence="1" id="KW-0328">Glycosyltransferase</keyword>
<dbReference type="GO" id="GO:0004048">
    <property type="term" value="F:anthranilate phosphoribosyltransferase activity"/>
    <property type="evidence" value="ECO:0007669"/>
    <property type="project" value="InterPro"/>
</dbReference>
<sequence>MTDDHLEQLEDDNHLPESHPFSGYLRTFFRGPGRSRSLTREEAFDAFSMILRDEVEPIQLGAFLLMLRYRAETPDELAGMIEAVRKAARLELDDESLVPEKCHPMLDWPSYAAGRSRGLPWFVLSAMLLSRNGIPVLMHGYNSHLTNGVGTEAAVKALKLPLAMSADEARSDIASKGFAYLPLRHIHPKLQELIGLRPLLGLRSPVNTLLRLLNPLQARAAFLGVFHPAFLDVHRETGKLLELPRIGVIKGGGGEAERTPFKHVDLRMLDNGELSDVRWPALLSRTEKDDEDNSPVTLQHFLAVWRGEVEDSAAIARIKGSAAMGAFLAGKADYMDEAEALVEGWWEKRDRKIG</sequence>
<dbReference type="Pfam" id="PF00591">
    <property type="entry name" value="Glycos_transf_3"/>
    <property type="match status" value="1"/>
</dbReference>
<keyword evidence="3" id="KW-0028">Amino-acid biosynthesis</keyword>
<dbReference type="PANTHER" id="PTHR43285:SF2">
    <property type="entry name" value="ANTHRANILATE PHOSPHORIBOSYLTRANSFERASE"/>
    <property type="match status" value="1"/>
</dbReference>
<dbReference type="RefSeq" id="WP_062949015.1">
    <property type="nucleotide sequence ID" value="NZ_LPVY01000003.1"/>
</dbReference>
<dbReference type="PANTHER" id="PTHR43285">
    <property type="entry name" value="ANTHRANILATE PHOSPHORIBOSYLTRANSFERASE"/>
    <property type="match status" value="1"/>
</dbReference>
<dbReference type="InterPro" id="IPR017459">
    <property type="entry name" value="Glycosyl_Trfase_fam3_N_dom"/>
</dbReference>
<evidence type="ECO:0000259" key="5">
    <source>
        <dbReference type="Pfam" id="PF02885"/>
    </source>
</evidence>
<evidence type="ECO:0000256" key="1">
    <source>
        <dbReference type="ARBA" id="ARBA00022676"/>
    </source>
</evidence>
<dbReference type="Pfam" id="PF02885">
    <property type="entry name" value="Glycos_trans_3N"/>
    <property type="match status" value="1"/>
</dbReference>
<dbReference type="GO" id="GO:0000162">
    <property type="term" value="P:L-tryptophan biosynthetic process"/>
    <property type="evidence" value="ECO:0007669"/>
    <property type="project" value="UniProtKB-KW"/>
</dbReference>